<organism evidence="1">
    <name type="scientific">uncultured Bacillota bacterium</name>
    <dbReference type="NCBI Taxonomy" id="344338"/>
    <lineage>
        <taxon>Bacteria</taxon>
        <taxon>Bacillati</taxon>
        <taxon>Bacillota</taxon>
        <taxon>environmental samples</taxon>
    </lineage>
</organism>
<dbReference type="EMBL" id="MN577573">
    <property type="protein sequence ID" value="QGT51124.1"/>
    <property type="molecule type" value="Genomic_DNA"/>
</dbReference>
<evidence type="ECO:0000313" key="1">
    <source>
        <dbReference type="EMBL" id="QGT51124.1"/>
    </source>
</evidence>
<evidence type="ECO:0008006" key="2">
    <source>
        <dbReference type="Google" id="ProtNLM"/>
    </source>
</evidence>
<protein>
    <recommendedName>
        <fullName evidence="2">Ribbon-helix-helix protein CopG domain-containing protein</fullName>
    </recommendedName>
</protein>
<sequence length="59" mass="7194">MAEKKKLGRPTDSPKTFMLRVKMDKQTLENLDYCCKHYQLNRSEFVRRNIQEKFDDLKK</sequence>
<name>A0A650EQA6_9FIRM</name>
<proteinExistence type="predicted"/>
<reference evidence="1" key="1">
    <citation type="journal article" date="2020" name="J. ISSAAS">
        <title>Lactobacilli and other gastrointestinal microbiota of Peromyscus leucopus, reservoir host for agents of Lyme disease and other zoonoses in North America.</title>
        <authorList>
            <person name="Milovic A."/>
            <person name="Bassam K."/>
            <person name="Shao H."/>
            <person name="Chatzistamou I."/>
            <person name="Tufts D.M."/>
            <person name="Diuk-Wasser M."/>
            <person name="Barbour A.G."/>
        </authorList>
    </citation>
    <scope>NUCLEOTIDE SEQUENCE</scope>
    <source>
        <strain evidence="1">LL40</strain>
    </source>
</reference>
<accession>A0A650EQA6</accession>
<gene>
    <name evidence="1" type="ORF">Firmicute1046_2000</name>
</gene>
<dbReference type="AlphaFoldDB" id="A0A650EQA6"/>